<organism evidence="2 3">
    <name type="scientific">Sordaria brevicollis</name>
    <dbReference type="NCBI Taxonomy" id="83679"/>
    <lineage>
        <taxon>Eukaryota</taxon>
        <taxon>Fungi</taxon>
        <taxon>Dikarya</taxon>
        <taxon>Ascomycota</taxon>
        <taxon>Pezizomycotina</taxon>
        <taxon>Sordariomycetes</taxon>
        <taxon>Sordariomycetidae</taxon>
        <taxon>Sordariales</taxon>
        <taxon>Sordariaceae</taxon>
        <taxon>Sordaria</taxon>
    </lineage>
</organism>
<evidence type="ECO:0000313" key="2">
    <source>
        <dbReference type="EMBL" id="KAK3398581.1"/>
    </source>
</evidence>
<accession>A0AAE0PEK4</accession>
<feature type="region of interest" description="Disordered" evidence="1">
    <location>
        <begin position="1"/>
        <end position="20"/>
    </location>
</feature>
<protein>
    <submittedName>
        <fullName evidence="2">Uncharacterized protein</fullName>
    </submittedName>
</protein>
<sequence length="873" mass="96798">MGAQAGHPNEREKSENFMSDGKPSCVGNLVPVLLSLARSADCSSRWLARRDVGYKLLFVVDVAQDYCLLLFTGRRPIDDSTKHGKGIVDADANHRDVATQNTKIGFGIGSYGTNITTRGLNLALLRRSRVADDRLAIGDLNDLTTNWTGGRILGDSGRARSMIKAAIRVSPEEVFFAAPKRLASCTFLGSFERPRLEIDHRRQKGTSELFSTNRLLVPSYSPSLVNTHAIHFVGHTQNGKNDTYIFHNSTVDKDSSFRLILPARNTPLPTGITNFRGTLAVFDSTSSSTSKTSAITSSSYKDVALDGPLSANPPTNIAGTSYASTGFASSAGPDESGAALMAQGTILSGDDNIVDDEEDVNASLGVIDTIQQDEVGESSTSAAVVHRSSNPRFLSTSAYLGLPANHVVEGAEYVDHAWHQLMLEEAPNFEAFIDRALTYPAKDQSKSAVQAFPWKDCDDDILNKLDKSSRRIRGFSREIPHWLDIYRQETRFYVQYIRQTQALYLDLRTRLNRLHQSNIALAEERDAINHRLARVQGISALVGATRFRFMARVNEITALGSHQQMEARQLVEQLRRTRDEFNRVVSRALQLDSERDAAELQRVEEKRRKEERARLEEERKVMELMKLQSQKKVEEQALRQHKEAKACADRKSKDKGKGKAVASSPGLNPSCSIPFSGRFATYVVAGPSSAHLAGPFAPVAGPSSSAPNPDELAHHLSNLTFPQPQTMAEAGHLLALSSDSPPSDAPTRGPSTQPPSGNPARPSVPSWFPIFDAQQLVNLSGATPRARYDQLMVQYAELYTQAREGDAAAKQKYDEIEEAINLAMSQAHEDEQVWVKEEQRRDDEERRRAAEEAERQRRWNQMSFEEKRTLGYF</sequence>
<keyword evidence="3" id="KW-1185">Reference proteome</keyword>
<feature type="region of interest" description="Disordered" evidence="1">
    <location>
        <begin position="643"/>
        <end position="666"/>
    </location>
</feature>
<reference evidence="2" key="2">
    <citation type="submission" date="2023-07" db="EMBL/GenBank/DDBJ databases">
        <authorList>
            <consortium name="Lawrence Berkeley National Laboratory"/>
            <person name="Haridas S."/>
            <person name="Hensen N."/>
            <person name="Bonometti L."/>
            <person name="Westerberg I."/>
            <person name="Brannstrom I.O."/>
            <person name="Guillou S."/>
            <person name="Cros-Aarteil S."/>
            <person name="Calhoun S."/>
            <person name="Kuo A."/>
            <person name="Mondo S."/>
            <person name="Pangilinan J."/>
            <person name="Riley R."/>
            <person name="LaButti K."/>
            <person name="Andreopoulos B."/>
            <person name="Lipzen A."/>
            <person name="Chen C."/>
            <person name="Yanf M."/>
            <person name="Daum C."/>
            <person name="Ng V."/>
            <person name="Clum A."/>
            <person name="Steindorff A."/>
            <person name="Ohm R."/>
            <person name="Martin F."/>
            <person name="Silar P."/>
            <person name="Natvig D."/>
            <person name="Lalanne C."/>
            <person name="Gautier V."/>
            <person name="Ament-velasquez S.L."/>
            <person name="Kruys A."/>
            <person name="Hutchinson M.I."/>
            <person name="Powell A.J."/>
            <person name="Barry K."/>
            <person name="Miller A.N."/>
            <person name="Grigoriev I.V."/>
            <person name="Debuchy R."/>
            <person name="Gladieux P."/>
            <person name="Thoren M.H."/>
            <person name="Johannesson H."/>
        </authorList>
    </citation>
    <scope>NUCLEOTIDE SEQUENCE</scope>
    <source>
        <strain evidence="2">FGSC 1904</strain>
    </source>
</reference>
<feature type="compositionally biased region" description="Low complexity" evidence="1">
    <location>
        <begin position="735"/>
        <end position="746"/>
    </location>
</feature>
<feature type="region of interest" description="Disordered" evidence="1">
    <location>
        <begin position="735"/>
        <end position="765"/>
    </location>
</feature>
<comment type="caution">
    <text evidence="2">The sequence shown here is derived from an EMBL/GenBank/DDBJ whole genome shotgun (WGS) entry which is preliminary data.</text>
</comment>
<evidence type="ECO:0000256" key="1">
    <source>
        <dbReference type="SAM" id="MobiDB-lite"/>
    </source>
</evidence>
<dbReference type="Proteomes" id="UP001281003">
    <property type="component" value="Unassembled WGS sequence"/>
</dbReference>
<dbReference type="EMBL" id="JAUTDP010000006">
    <property type="protein sequence ID" value="KAK3398581.1"/>
    <property type="molecule type" value="Genomic_DNA"/>
</dbReference>
<feature type="region of interest" description="Disordered" evidence="1">
    <location>
        <begin position="828"/>
        <end position="857"/>
    </location>
</feature>
<name>A0AAE0PEK4_SORBR</name>
<dbReference type="AlphaFoldDB" id="A0AAE0PEK4"/>
<proteinExistence type="predicted"/>
<reference evidence="2" key="1">
    <citation type="journal article" date="2023" name="Mol. Phylogenet. Evol.">
        <title>Genome-scale phylogeny and comparative genomics of the fungal order Sordariales.</title>
        <authorList>
            <person name="Hensen N."/>
            <person name="Bonometti L."/>
            <person name="Westerberg I."/>
            <person name="Brannstrom I.O."/>
            <person name="Guillou S."/>
            <person name="Cros-Aarteil S."/>
            <person name="Calhoun S."/>
            <person name="Haridas S."/>
            <person name="Kuo A."/>
            <person name="Mondo S."/>
            <person name="Pangilinan J."/>
            <person name="Riley R."/>
            <person name="LaButti K."/>
            <person name="Andreopoulos B."/>
            <person name="Lipzen A."/>
            <person name="Chen C."/>
            <person name="Yan M."/>
            <person name="Daum C."/>
            <person name="Ng V."/>
            <person name="Clum A."/>
            <person name="Steindorff A."/>
            <person name="Ohm R.A."/>
            <person name="Martin F."/>
            <person name="Silar P."/>
            <person name="Natvig D.O."/>
            <person name="Lalanne C."/>
            <person name="Gautier V."/>
            <person name="Ament-Velasquez S.L."/>
            <person name="Kruys A."/>
            <person name="Hutchinson M.I."/>
            <person name="Powell A.J."/>
            <person name="Barry K."/>
            <person name="Miller A.N."/>
            <person name="Grigoriev I.V."/>
            <person name="Debuchy R."/>
            <person name="Gladieux P."/>
            <person name="Hiltunen Thoren M."/>
            <person name="Johannesson H."/>
        </authorList>
    </citation>
    <scope>NUCLEOTIDE SEQUENCE</scope>
    <source>
        <strain evidence="2">FGSC 1904</strain>
    </source>
</reference>
<feature type="compositionally biased region" description="Basic and acidic residues" evidence="1">
    <location>
        <begin position="643"/>
        <end position="657"/>
    </location>
</feature>
<gene>
    <name evidence="2" type="ORF">B0T20DRAFT_469542</name>
</gene>
<evidence type="ECO:0000313" key="3">
    <source>
        <dbReference type="Proteomes" id="UP001281003"/>
    </source>
</evidence>